<dbReference type="CDD" id="cd00093">
    <property type="entry name" value="HTH_XRE"/>
    <property type="match status" value="1"/>
</dbReference>
<evidence type="ECO:0000259" key="2">
    <source>
        <dbReference type="PROSITE" id="PS50943"/>
    </source>
</evidence>
<dbReference type="PROSITE" id="PS50943">
    <property type="entry name" value="HTH_CROC1"/>
    <property type="match status" value="1"/>
</dbReference>
<accession>A0A1H3GLK2</accession>
<dbReference type="InterPro" id="IPR001387">
    <property type="entry name" value="Cro/C1-type_HTH"/>
</dbReference>
<protein>
    <submittedName>
        <fullName evidence="3">Putative transcriptional regulator</fullName>
    </submittedName>
</protein>
<dbReference type="EMBL" id="FNPI01000001">
    <property type="protein sequence ID" value="SDY03950.1"/>
    <property type="molecule type" value="Genomic_DNA"/>
</dbReference>
<organism evidence="3 4">
    <name type="scientific">Evansella caseinilytica</name>
    <dbReference type="NCBI Taxonomy" id="1503961"/>
    <lineage>
        <taxon>Bacteria</taxon>
        <taxon>Bacillati</taxon>
        <taxon>Bacillota</taxon>
        <taxon>Bacilli</taxon>
        <taxon>Bacillales</taxon>
        <taxon>Bacillaceae</taxon>
        <taxon>Evansella</taxon>
    </lineage>
</organism>
<dbReference type="PANTHER" id="PTHR46558:SF4">
    <property type="entry name" value="DNA-BIDING PHAGE PROTEIN"/>
    <property type="match status" value="1"/>
</dbReference>
<reference evidence="4" key="1">
    <citation type="submission" date="2016-10" db="EMBL/GenBank/DDBJ databases">
        <authorList>
            <person name="Varghese N."/>
            <person name="Submissions S."/>
        </authorList>
    </citation>
    <scope>NUCLEOTIDE SEQUENCE [LARGE SCALE GENOMIC DNA]</scope>
    <source>
        <strain evidence="4">SP</strain>
    </source>
</reference>
<dbReference type="SMART" id="SM00530">
    <property type="entry name" value="HTH_XRE"/>
    <property type="match status" value="1"/>
</dbReference>
<dbReference type="InterPro" id="IPR010982">
    <property type="entry name" value="Lambda_DNA-bd_dom_sf"/>
</dbReference>
<dbReference type="OrthoDB" id="6386941at2"/>
<dbReference type="PANTHER" id="PTHR46558">
    <property type="entry name" value="TRACRIPTIONAL REGULATORY PROTEIN-RELATED-RELATED"/>
    <property type="match status" value="1"/>
</dbReference>
<dbReference type="SUPFAM" id="SSF47413">
    <property type="entry name" value="lambda repressor-like DNA-binding domains"/>
    <property type="match status" value="1"/>
</dbReference>
<dbReference type="STRING" id="1503961.SAMN05421736_101205"/>
<keyword evidence="4" id="KW-1185">Reference proteome</keyword>
<evidence type="ECO:0000313" key="3">
    <source>
        <dbReference type="EMBL" id="SDY03950.1"/>
    </source>
</evidence>
<dbReference type="AlphaFoldDB" id="A0A1H3GLK2"/>
<keyword evidence="1" id="KW-0238">DNA-binding</keyword>
<sequence>MPRRKVKNNVRTLRRTLDITQEELASQVGVHRQTIIAIEKQKYEPTIGIVLSLSQILKEPVEKLFFVEEKNSLEE</sequence>
<feature type="domain" description="HTH cro/C1-type" evidence="2">
    <location>
        <begin position="10"/>
        <end position="64"/>
    </location>
</feature>
<proteinExistence type="predicted"/>
<dbReference type="GO" id="GO:0003677">
    <property type="term" value="F:DNA binding"/>
    <property type="evidence" value="ECO:0007669"/>
    <property type="project" value="UniProtKB-KW"/>
</dbReference>
<dbReference type="Pfam" id="PF01381">
    <property type="entry name" value="HTH_3"/>
    <property type="match status" value="1"/>
</dbReference>
<evidence type="ECO:0000256" key="1">
    <source>
        <dbReference type="ARBA" id="ARBA00023125"/>
    </source>
</evidence>
<dbReference type="Gene3D" id="1.10.260.40">
    <property type="entry name" value="lambda repressor-like DNA-binding domains"/>
    <property type="match status" value="1"/>
</dbReference>
<dbReference type="Proteomes" id="UP000198935">
    <property type="component" value="Unassembled WGS sequence"/>
</dbReference>
<name>A0A1H3GLK2_9BACI</name>
<evidence type="ECO:0000313" key="4">
    <source>
        <dbReference type="Proteomes" id="UP000198935"/>
    </source>
</evidence>
<gene>
    <name evidence="3" type="ORF">SAMN05421736_101205</name>
</gene>